<dbReference type="PIRSF" id="PIRSF006278">
    <property type="entry name" value="ACCD_DCysDesulf"/>
    <property type="match status" value="1"/>
</dbReference>
<organism evidence="5 6">
    <name type="scientific">Albidovulum litorale</name>
    <dbReference type="NCBI Taxonomy" id="2984134"/>
    <lineage>
        <taxon>Bacteria</taxon>
        <taxon>Pseudomonadati</taxon>
        <taxon>Pseudomonadota</taxon>
        <taxon>Alphaproteobacteria</taxon>
        <taxon>Rhodobacterales</taxon>
        <taxon>Paracoccaceae</taxon>
        <taxon>Albidovulum</taxon>
    </lineage>
</organism>
<name>A0ABT2ZTI7_9RHOB</name>
<feature type="domain" description="Tryptophan synthase beta chain-like PALP" evidence="4">
    <location>
        <begin position="11"/>
        <end position="318"/>
    </location>
</feature>
<evidence type="ECO:0000256" key="3">
    <source>
        <dbReference type="ARBA" id="ARBA00022898"/>
    </source>
</evidence>
<keyword evidence="6" id="KW-1185">Reference proteome</keyword>
<comment type="caution">
    <text evidence="5">The sequence shown here is derived from an EMBL/GenBank/DDBJ whole genome shotgun (WGS) entry which is preliminary data.</text>
</comment>
<dbReference type="InterPro" id="IPR005966">
    <property type="entry name" value="D-Cys_desShydrase"/>
</dbReference>
<dbReference type="InterPro" id="IPR001926">
    <property type="entry name" value="TrpB-like_PALP"/>
</dbReference>
<reference evidence="5 6" key="1">
    <citation type="submission" date="2022-10" db="EMBL/GenBank/DDBJ databases">
        <title>Defluviimonas sp. nov., isolated from ocean surface sediments.</title>
        <authorList>
            <person name="He W."/>
            <person name="Wang L."/>
            <person name="Zhang D.-F."/>
        </authorList>
    </citation>
    <scope>NUCLEOTIDE SEQUENCE [LARGE SCALE GENOMIC DNA]</scope>
    <source>
        <strain evidence="5 6">WL0050</strain>
    </source>
</reference>
<dbReference type="InterPro" id="IPR027278">
    <property type="entry name" value="ACCD_DCysDesulf"/>
</dbReference>
<dbReference type="EMBL" id="JAOWKZ010000005">
    <property type="protein sequence ID" value="MCV2874466.1"/>
    <property type="molecule type" value="Genomic_DNA"/>
</dbReference>
<keyword evidence="3" id="KW-0663">Pyridoxal phosphate</keyword>
<evidence type="ECO:0000256" key="2">
    <source>
        <dbReference type="ARBA" id="ARBA00008639"/>
    </source>
</evidence>
<dbReference type="InterPro" id="IPR036052">
    <property type="entry name" value="TrpB-like_PALP_sf"/>
</dbReference>
<keyword evidence="5" id="KW-0456">Lyase</keyword>
<comment type="similarity">
    <text evidence="2">Belongs to the ACC deaminase/D-cysteine desulfhydrase family.</text>
</comment>
<dbReference type="Pfam" id="PF00291">
    <property type="entry name" value="PALP"/>
    <property type="match status" value="1"/>
</dbReference>
<gene>
    <name evidence="5" type="ORF">OEZ71_19375</name>
</gene>
<evidence type="ECO:0000256" key="1">
    <source>
        <dbReference type="ARBA" id="ARBA00001933"/>
    </source>
</evidence>
<comment type="cofactor">
    <cofactor evidence="1">
        <name>pyridoxal 5'-phosphate</name>
        <dbReference type="ChEBI" id="CHEBI:597326"/>
    </cofactor>
</comment>
<protein>
    <submittedName>
        <fullName evidence="5">D-cysteine desulfhydrase</fullName>
        <ecNumber evidence="5">4.4.1.15</ecNumber>
    </submittedName>
</protein>
<dbReference type="Proteomes" id="UP001652564">
    <property type="component" value="Unassembled WGS sequence"/>
</dbReference>
<dbReference type="RefSeq" id="WP_263741739.1">
    <property type="nucleotide sequence ID" value="NZ_JAOWKZ010000005.1"/>
</dbReference>
<proteinExistence type="inferred from homology"/>
<dbReference type="SUPFAM" id="SSF53686">
    <property type="entry name" value="Tryptophan synthase beta subunit-like PLP-dependent enzymes"/>
    <property type="match status" value="1"/>
</dbReference>
<dbReference type="EC" id="4.4.1.15" evidence="5"/>
<dbReference type="GO" id="GO:0019148">
    <property type="term" value="F:D-cysteine desulfhydrase activity"/>
    <property type="evidence" value="ECO:0007669"/>
    <property type="project" value="UniProtKB-EC"/>
</dbReference>
<dbReference type="Gene3D" id="3.40.50.1100">
    <property type="match status" value="2"/>
</dbReference>
<sequence>MHLARFPRHFLAHLPTPLERLDRLSKELGGPEIWIKRDDCTGLSTGGNKTRKLEFLMAEAEAQGAEMVMTQGATQSNHARQTAAFAAKLGMKCHILLEDRTGSNNANYNHNGNVLLDHLHGATTEKRPGGGDMNAEMEKVADKLRADGKKVYTIPGGGSNPTGALGYVNCAFEMLAQVNNSGMKIDHIVTATGSAGTQAGLITGLKAMNAQIPLLGIGVRAPKPKQEENVYNLACATAEKLGCAGIVKREDVVANTDYVGEGYGIPTASGMEAIRMFAELEAILLDPVYSAKGAAGFIDLIRKGHFKKGERVVFLHTGGAAALFGYDGAFDFTGRWVAA</sequence>
<dbReference type="NCBIfam" id="TIGR01275">
    <property type="entry name" value="ACC_deam_rel"/>
    <property type="match status" value="1"/>
</dbReference>
<evidence type="ECO:0000259" key="4">
    <source>
        <dbReference type="Pfam" id="PF00291"/>
    </source>
</evidence>
<evidence type="ECO:0000313" key="6">
    <source>
        <dbReference type="Proteomes" id="UP001652564"/>
    </source>
</evidence>
<dbReference type="PANTHER" id="PTHR43780">
    <property type="entry name" value="1-AMINOCYCLOPROPANE-1-CARBOXYLATE DEAMINASE-RELATED"/>
    <property type="match status" value="1"/>
</dbReference>
<evidence type="ECO:0000313" key="5">
    <source>
        <dbReference type="EMBL" id="MCV2874466.1"/>
    </source>
</evidence>
<accession>A0ABT2ZTI7</accession>
<dbReference type="NCBIfam" id="NF003031">
    <property type="entry name" value="PRK03910.1-4"/>
    <property type="match status" value="1"/>
</dbReference>
<dbReference type="PANTHER" id="PTHR43780:SF2">
    <property type="entry name" value="1-AMINOCYCLOPROPANE-1-CARBOXYLATE DEAMINASE-RELATED"/>
    <property type="match status" value="1"/>
</dbReference>